<reference evidence="3 4" key="1">
    <citation type="journal article" date="2018" name="Cell">
        <title>The Chara Genome: Secondary Complexity and Implications for Plant Terrestrialization.</title>
        <authorList>
            <person name="Nishiyama T."/>
            <person name="Sakayama H."/>
            <person name="Vries J.D."/>
            <person name="Buschmann H."/>
            <person name="Saint-Marcoux D."/>
            <person name="Ullrich K.K."/>
            <person name="Haas F.B."/>
            <person name="Vanderstraeten L."/>
            <person name="Becker D."/>
            <person name="Lang D."/>
            <person name="Vosolsobe S."/>
            <person name="Rombauts S."/>
            <person name="Wilhelmsson P.K.I."/>
            <person name="Janitza P."/>
            <person name="Kern R."/>
            <person name="Heyl A."/>
            <person name="Rumpler F."/>
            <person name="Villalobos L.I.A.C."/>
            <person name="Clay J.M."/>
            <person name="Skokan R."/>
            <person name="Toyoda A."/>
            <person name="Suzuki Y."/>
            <person name="Kagoshima H."/>
            <person name="Schijlen E."/>
            <person name="Tajeshwar N."/>
            <person name="Catarino B."/>
            <person name="Hetherington A.J."/>
            <person name="Saltykova A."/>
            <person name="Bonnot C."/>
            <person name="Breuninger H."/>
            <person name="Symeonidi A."/>
            <person name="Radhakrishnan G.V."/>
            <person name="Van Nieuwerburgh F."/>
            <person name="Deforce D."/>
            <person name="Chang C."/>
            <person name="Karol K.G."/>
            <person name="Hedrich R."/>
            <person name="Ulvskov P."/>
            <person name="Glockner G."/>
            <person name="Delwiche C.F."/>
            <person name="Petrasek J."/>
            <person name="Van de Peer Y."/>
            <person name="Friml J."/>
            <person name="Beilby M."/>
            <person name="Dolan L."/>
            <person name="Kohara Y."/>
            <person name="Sugano S."/>
            <person name="Fujiyama A."/>
            <person name="Delaux P.-M."/>
            <person name="Quint M."/>
            <person name="TheiBen G."/>
            <person name="Hagemann M."/>
            <person name="Harholt J."/>
            <person name="Dunand C."/>
            <person name="Zachgo S."/>
            <person name="Langdale J."/>
            <person name="Maumus F."/>
            <person name="Straeten D.V.D."/>
            <person name="Gould S.B."/>
            <person name="Rensing S.A."/>
        </authorList>
    </citation>
    <scope>NUCLEOTIDE SEQUENCE [LARGE SCALE GENOMIC DNA]</scope>
    <source>
        <strain evidence="3 4">S276</strain>
    </source>
</reference>
<comment type="caution">
    <text evidence="3">The sequence shown here is derived from an EMBL/GenBank/DDBJ whole genome shotgun (WGS) entry which is preliminary data.</text>
</comment>
<keyword evidence="1" id="KW-1133">Transmembrane helix</keyword>
<keyword evidence="2" id="KW-0732">Signal</keyword>
<name>A0A388M9T1_CHABU</name>
<dbReference type="Gene3D" id="1.25.10.10">
    <property type="entry name" value="Leucine-rich Repeat Variant"/>
    <property type="match status" value="1"/>
</dbReference>
<accession>A0A388M9T1</accession>
<proteinExistence type="predicted"/>
<keyword evidence="1" id="KW-0812">Transmembrane</keyword>
<gene>
    <name evidence="3" type="ORF">CBR_g52160</name>
</gene>
<dbReference type="Proteomes" id="UP000265515">
    <property type="component" value="Unassembled WGS sequence"/>
</dbReference>
<evidence type="ECO:0008006" key="5">
    <source>
        <dbReference type="Google" id="ProtNLM"/>
    </source>
</evidence>
<feature type="chain" id="PRO_5017462971" description="DUF4220 domain-containing protein" evidence="2">
    <location>
        <begin position="21"/>
        <end position="546"/>
    </location>
</feature>
<evidence type="ECO:0000256" key="1">
    <source>
        <dbReference type="SAM" id="Phobius"/>
    </source>
</evidence>
<sequence length="546" mass="61026">MALHGRRPLWLCMAIFVVETMLKLTRKFVQEHFVSGVPCSFVMLQLAEDTDRYHGYLAAVWFLRVAGIVTQGALAGRLARRIRSQKALPVVEEPGLDRLVEMLHCCYGVVFVQVLVSVLIVFLNAFRATPFSLILGLECLLVRQRLLGDRQTPESSLMSANADATRRAGTVSREAINSLPTAMKDKRVIDDLSALVWYLHCKRHPLLPAVCAYQTDGSCGLPGHWFLSAEQLLQHALCDNDSSHRRTIYPVGHCNQLDVDQEMALDALARYAKSRDSHVCDSIVGNGWGFAELGRIVTTHTSMGCRERAAMILCHLLNIHARERLAGISDPYDPFLGGHVTLLRQMGLDMVSALASNASPQLQENVARTLWSLSQRCTIAECLFHGEEGKSLIEELVKIAVGGGLTDTVNVYTLLVFVELLRHHVPYAHSVWLEKVQTFAQLAADASLEWETPRREAFYGVHFGDSDLEGESSWIVPPHGAFRQSTALPVIIDFALSHRSSMECKSTLALIFLSYHRLGSHHLFPFEVAELTRLFQIRFNQTFQGE</sequence>
<feature type="transmembrane region" description="Helical" evidence="1">
    <location>
        <begin position="53"/>
        <end position="76"/>
    </location>
</feature>
<dbReference type="AlphaFoldDB" id="A0A388M9T1"/>
<evidence type="ECO:0000313" key="3">
    <source>
        <dbReference type="EMBL" id="GBG91275.1"/>
    </source>
</evidence>
<keyword evidence="1" id="KW-0472">Membrane</keyword>
<dbReference type="EMBL" id="BFEA01000890">
    <property type="protein sequence ID" value="GBG91275.1"/>
    <property type="molecule type" value="Genomic_DNA"/>
</dbReference>
<protein>
    <recommendedName>
        <fullName evidence="5">DUF4220 domain-containing protein</fullName>
    </recommendedName>
</protein>
<dbReference type="Gramene" id="GBG91275">
    <property type="protein sequence ID" value="GBG91275"/>
    <property type="gene ID" value="CBR_g52160"/>
</dbReference>
<evidence type="ECO:0000256" key="2">
    <source>
        <dbReference type="SAM" id="SignalP"/>
    </source>
</evidence>
<keyword evidence="4" id="KW-1185">Reference proteome</keyword>
<organism evidence="3 4">
    <name type="scientific">Chara braunii</name>
    <name type="common">Braun's stonewort</name>
    <dbReference type="NCBI Taxonomy" id="69332"/>
    <lineage>
        <taxon>Eukaryota</taxon>
        <taxon>Viridiplantae</taxon>
        <taxon>Streptophyta</taxon>
        <taxon>Charophyceae</taxon>
        <taxon>Charales</taxon>
        <taxon>Characeae</taxon>
        <taxon>Chara</taxon>
    </lineage>
</organism>
<feature type="transmembrane region" description="Helical" evidence="1">
    <location>
        <begin position="105"/>
        <end position="126"/>
    </location>
</feature>
<feature type="signal peptide" evidence="2">
    <location>
        <begin position="1"/>
        <end position="20"/>
    </location>
</feature>
<evidence type="ECO:0000313" key="4">
    <source>
        <dbReference type="Proteomes" id="UP000265515"/>
    </source>
</evidence>
<dbReference type="InterPro" id="IPR011989">
    <property type="entry name" value="ARM-like"/>
</dbReference>